<organism evidence="4 5">
    <name type="scientific">Anaerolinea thermophila (strain DSM 14523 / JCM 11388 / NBRC 100420 / UNI-1)</name>
    <dbReference type="NCBI Taxonomy" id="926569"/>
    <lineage>
        <taxon>Bacteria</taxon>
        <taxon>Bacillati</taxon>
        <taxon>Chloroflexota</taxon>
        <taxon>Anaerolineae</taxon>
        <taxon>Anaerolineales</taxon>
        <taxon>Anaerolineaceae</taxon>
        <taxon>Anaerolinea</taxon>
    </lineage>
</organism>
<evidence type="ECO:0000313" key="4">
    <source>
        <dbReference type="EMBL" id="BAJ63216.1"/>
    </source>
</evidence>
<dbReference type="KEGG" id="atm:ANT_11820"/>
<dbReference type="eggNOG" id="COG2205">
    <property type="taxonomic scope" value="Bacteria"/>
</dbReference>
<feature type="transmembrane region" description="Helical" evidence="2">
    <location>
        <begin position="113"/>
        <end position="139"/>
    </location>
</feature>
<keyword evidence="2" id="KW-0812">Transmembrane</keyword>
<feature type="coiled-coil region" evidence="1">
    <location>
        <begin position="187"/>
        <end position="221"/>
    </location>
</feature>
<dbReference type="InterPro" id="IPR052023">
    <property type="entry name" value="Histidine_kinase_KdpD"/>
</dbReference>
<dbReference type="Gene3D" id="3.30.450.40">
    <property type="match status" value="2"/>
</dbReference>
<dbReference type="SMART" id="SM00065">
    <property type="entry name" value="GAF"/>
    <property type="match status" value="1"/>
</dbReference>
<accession>E8N452</accession>
<evidence type="ECO:0000256" key="2">
    <source>
        <dbReference type="SAM" id="Phobius"/>
    </source>
</evidence>
<evidence type="ECO:0000256" key="1">
    <source>
        <dbReference type="SAM" id="Coils"/>
    </source>
</evidence>
<dbReference type="AlphaFoldDB" id="E8N452"/>
<dbReference type="RefSeq" id="WP_013559604.1">
    <property type="nucleotide sequence ID" value="NC_014960.1"/>
</dbReference>
<dbReference type="InParanoid" id="E8N452"/>
<dbReference type="GO" id="GO:0005886">
    <property type="term" value="C:plasma membrane"/>
    <property type="evidence" value="ECO:0007669"/>
    <property type="project" value="TreeGrafter"/>
</dbReference>
<gene>
    <name evidence="4" type="ordered locus">ANT_11820</name>
</gene>
<dbReference type="Pfam" id="PF13185">
    <property type="entry name" value="GAF_2"/>
    <property type="match status" value="1"/>
</dbReference>
<dbReference type="InterPro" id="IPR029016">
    <property type="entry name" value="GAF-like_dom_sf"/>
</dbReference>
<sequence length="555" mass="62373">MDTYDKLFPDYTPPALLKKGGMTVLRERILQSILLMLSTSGILFVLYLYQTFTSRGLNNLGIAVVVYYLLLVIFTFNRSWNPSFRALLVILLPYIIGIIFFMQYGAISELRFFFAVSTILSAVLMDTGGFIGVIALNLITMTGINFAQENGLIFVNSFGYTNLNWGFNFLLYLLFGVGAGGAMRILVGNVEQNLREKERLAQDLENQQSVLEKTIRERTEDVQRRVSQLRTAAEISRAISRITNPDTLLQQVADLIQQRFGLYYVGIFMIEPSHRYAVLQAGTGEAGRIMMEQKHRLLIGGTSMIGWCINNRQPRIALDTGREAVRFNNPLLPNTRSELALPILSREEVLGAMTIQSDQPNAFDQNDIIVLQGIADSLAIAIENSRLFEEMNRSLEEIRTLNRSLVQETWSRVLQEEEITSSEYAIGGTSGEGAQKVNIPITLRDQTLGYLEVELDKNELSEEEATLLEAITTQTALALENARLVRESERRVYQERKLNEMTAQFVRAVDVESILRTAVEQLAQLPSIAEVSVQLVPPESALEASGAYRNNGQEE</sequence>
<feature type="transmembrane region" description="Helical" evidence="2">
    <location>
        <begin position="29"/>
        <end position="49"/>
    </location>
</feature>
<evidence type="ECO:0000259" key="3">
    <source>
        <dbReference type="SMART" id="SM00065"/>
    </source>
</evidence>
<feature type="transmembrane region" description="Helical" evidence="2">
    <location>
        <begin position="169"/>
        <end position="187"/>
    </location>
</feature>
<dbReference type="EMBL" id="AP012029">
    <property type="protein sequence ID" value="BAJ63216.1"/>
    <property type="molecule type" value="Genomic_DNA"/>
</dbReference>
<dbReference type="GO" id="GO:0000155">
    <property type="term" value="F:phosphorelay sensor kinase activity"/>
    <property type="evidence" value="ECO:0007669"/>
    <property type="project" value="TreeGrafter"/>
</dbReference>
<dbReference type="InterPro" id="IPR003018">
    <property type="entry name" value="GAF"/>
</dbReference>
<dbReference type="Proteomes" id="UP000008922">
    <property type="component" value="Chromosome"/>
</dbReference>
<keyword evidence="5" id="KW-1185">Reference proteome</keyword>
<dbReference type="OrthoDB" id="153145at2"/>
<feature type="transmembrane region" description="Helical" evidence="2">
    <location>
        <begin position="56"/>
        <end position="76"/>
    </location>
</feature>
<feature type="transmembrane region" description="Helical" evidence="2">
    <location>
        <begin position="82"/>
        <end position="101"/>
    </location>
</feature>
<dbReference type="STRING" id="926569.ANT_11820"/>
<feature type="domain" description="GAF" evidence="3">
    <location>
        <begin position="244"/>
        <end position="392"/>
    </location>
</feature>
<keyword evidence="2" id="KW-1133">Transmembrane helix</keyword>
<reference evidence="4 5" key="1">
    <citation type="submission" date="2010-12" db="EMBL/GenBank/DDBJ databases">
        <title>Whole genome sequence of Anaerolinea thermophila UNI-1.</title>
        <authorList>
            <person name="Narita-Yamada S."/>
            <person name="Kishi E."/>
            <person name="Watanabe Y."/>
            <person name="Takasaki K."/>
            <person name="Ankai A."/>
            <person name="Oguchi A."/>
            <person name="Fukui S."/>
            <person name="Takahashi M."/>
            <person name="Yashiro I."/>
            <person name="Hosoyama A."/>
            <person name="Sekiguchi Y."/>
            <person name="Hanada S."/>
            <person name="Fujita N."/>
        </authorList>
    </citation>
    <scope>NUCLEOTIDE SEQUENCE [LARGE SCALE GENOMIC DNA]</scope>
    <source>
        <strain evidence="5">DSM 14523 / JCM 11388 / NBRC 100420 / UNI-1</strain>
    </source>
</reference>
<dbReference type="HOGENOM" id="CLU_490630_0_0_0"/>
<dbReference type="PANTHER" id="PTHR45569:SF1">
    <property type="entry name" value="SENSOR PROTEIN KDPD"/>
    <property type="match status" value="1"/>
</dbReference>
<proteinExistence type="predicted"/>
<protein>
    <submittedName>
        <fullName evidence="4">Hypothetical membrane protein</fullName>
    </submittedName>
</protein>
<dbReference type="InterPro" id="IPR048437">
    <property type="entry name" value="MASE11"/>
</dbReference>
<keyword evidence="1" id="KW-0175">Coiled coil</keyword>
<keyword evidence="2" id="KW-0472">Membrane</keyword>
<dbReference type="SUPFAM" id="SSF55781">
    <property type="entry name" value="GAF domain-like"/>
    <property type="match status" value="2"/>
</dbReference>
<dbReference type="eggNOG" id="COG2203">
    <property type="taxonomic scope" value="Bacteria"/>
</dbReference>
<name>E8N452_ANATU</name>
<dbReference type="PANTHER" id="PTHR45569">
    <property type="entry name" value="SENSOR PROTEIN KDPD"/>
    <property type="match status" value="1"/>
</dbReference>
<dbReference type="Pfam" id="PF20969">
    <property type="entry name" value="MASE11"/>
    <property type="match status" value="1"/>
</dbReference>
<evidence type="ECO:0000313" key="5">
    <source>
        <dbReference type="Proteomes" id="UP000008922"/>
    </source>
</evidence>